<dbReference type="InterPro" id="IPR036388">
    <property type="entry name" value="WH-like_DNA-bd_sf"/>
</dbReference>
<dbReference type="PANTHER" id="PTHR43133:SF50">
    <property type="entry name" value="ECF RNA POLYMERASE SIGMA FACTOR SIGM"/>
    <property type="match status" value="1"/>
</dbReference>
<gene>
    <name evidence="8" type="ORF">ACFP71_08970</name>
</gene>
<evidence type="ECO:0000256" key="2">
    <source>
        <dbReference type="ARBA" id="ARBA00023015"/>
    </source>
</evidence>
<evidence type="ECO:0000313" key="8">
    <source>
        <dbReference type="EMBL" id="MFC6424956.1"/>
    </source>
</evidence>
<sequence length="189" mass="21401">MTGDNAEDHRLPVEHSERRTRDAEFSAFMAEAEPLLVRTAWLLCGDGHRAEELVQTALVRTYVAWPRAKATDPLAYARRVIANARIDSWRKHRREQLLPPEDLPPLQVSSSEHAHAEREELVQALLQLSVRRRRVIVLRYLLDLPERQVADDLGISLGTVKSTASRGLAQLRVLLTTTDAPTTSKETTR</sequence>
<evidence type="ECO:0000256" key="1">
    <source>
        <dbReference type="ARBA" id="ARBA00010641"/>
    </source>
</evidence>
<dbReference type="InterPro" id="IPR013249">
    <property type="entry name" value="RNA_pol_sigma70_r4_t2"/>
</dbReference>
<keyword evidence="4" id="KW-0238">DNA-binding</keyword>
<dbReference type="SUPFAM" id="SSF88659">
    <property type="entry name" value="Sigma3 and sigma4 domains of RNA polymerase sigma factors"/>
    <property type="match status" value="1"/>
</dbReference>
<evidence type="ECO:0000256" key="5">
    <source>
        <dbReference type="ARBA" id="ARBA00023163"/>
    </source>
</evidence>
<keyword evidence="3" id="KW-0731">Sigma factor</keyword>
<dbReference type="NCBIfam" id="TIGR02937">
    <property type="entry name" value="sigma70-ECF"/>
    <property type="match status" value="1"/>
</dbReference>
<keyword evidence="2" id="KW-0805">Transcription regulation</keyword>
<evidence type="ECO:0000256" key="3">
    <source>
        <dbReference type="ARBA" id="ARBA00023082"/>
    </source>
</evidence>
<dbReference type="Proteomes" id="UP001596305">
    <property type="component" value="Unassembled WGS sequence"/>
</dbReference>
<dbReference type="InterPro" id="IPR014325">
    <property type="entry name" value="RNA_pol_sigma-E_actinobac"/>
</dbReference>
<feature type="domain" description="RNA polymerase sigma-70 region 2" evidence="6">
    <location>
        <begin position="33"/>
        <end position="94"/>
    </location>
</feature>
<dbReference type="InterPro" id="IPR013325">
    <property type="entry name" value="RNA_pol_sigma_r2"/>
</dbReference>
<dbReference type="Pfam" id="PF08281">
    <property type="entry name" value="Sigma70_r4_2"/>
    <property type="match status" value="1"/>
</dbReference>
<dbReference type="InterPro" id="IPR007627">
    <property type="entry name" value="RNA_pol_sigma70_r2"/>
</dbReference>
<evidence type="ECO:0000259" key="7">
    <source>
        <dbReference type="Pfam" id="PF08281"/>
    </source>
</evidence>
<dbReference type="InterPro" id="IPR014284">
    <property type="entry name" value="RNA_pol_sigma-70_dom"/>
</dbReference>
<dbReference type="SUPFAM" id="SSF88946">
    <property type="entry name" value="Sigma2 domain of RNA polymerase sigma factors"/>
    <property type="match status" value="1"/>
</dbReference>
<keyword evidence="5" id="KW-0804">Transcription</keyword>
<dbReference type="Pfam" id="PF04542">
    <property type="entry name" value="Sigma70_r2"/>
    <property type="match status" value="1"/>
</dbReference>
<evidence type="ECO:0000256" key="4">
    <source>
        <dbReference type="ARBA" id="ARBA00023125"/>
    </source>
</evidence>
<evidence type="ECO:0000259" key="6">
    <source>
        <dbReference type="Pfam" id="PF04542"/>
    </source>
</evidence>
<evidence type="ECO:0000313" key="9">
    <source>
        <dbReference type="Proteomes" id="UP001596305"/>
    </source>
</evidence>
<dbReference type="InterPro" id="IPR013324">
    <property type="entry name" value="RNA_pol_sigma_r3/r4-like"/>
</dbReference>
<dbReference type="NCBIfam" id="TIGR02983">
    <property type="entry name" value="SigE-fam_strep"/>
    <property type="match status" value="1"/>
</dbReference>
<dbReference type="PANTHER" id="PTHR43133">
    <property type="entry name" value="RNA POLYMERASE ECF-TYPE SIGMA FACTO"/>
    <property type="match status" value="1"/>
</dbReference>
<reference evidence="9" key="1">
    <citation type="journal article" date="2019" name="Int. J. Syst. Evol. Microbiol.">
        <title>The Global Catalogue of Microorganisms (GCM) 10K type strain sequencing project: providing services to taxonomists for standard genome sequencing and annotation.</title>
        <authorList>
            <consortium name="The Broad Institute Genomics Platform"/>
            <consortium name="The Broad Institute Genome Sequencing Center for Infectious Disease"/>
            <person name="Wu L."/>
            <person name="Ma J."/>
        </authorList>
    </citation>
    <scope>NUCLEOTIDE SEQUENCE [LARGE SCALE GENOMIC DNA]</scope>
    <source>
        <strain evidence="9">CCUG 47105</strain>
    </source>
</reference>
<accession>A0ABW1XBV0</accession>
<proteinExistence type="inferred from homology"/>
<feature type="domain" description="RNA polymerase sigma factor 70 region 4 type 2" evidence="7">
    <location>
        <begin position="118"/>
        <end position="171"/>
    </location>
</feature>
<dbReference type="InterPro" id="IPR039425">
    <property type="entry name" value="RNA_pol_sigma-70-like"/>
</dbReference>
<dbReference type="Gene3D" id="1.10.10.10">
    <property type="entry name" value="Winged helix-like DNA-binding domain superfamily/Winged helix DNA-binding domain"/>
    <property type="match status" value="1"/>
</dbReference>
<dbReference type="RefSeq" id="WP_307824271.1">
    <property type="nucleotide sequence ID" value="NZ_BAAAIY010000002.1"/>
</dbReference>
<dbReference type="EMBL" id="JBHSTM010000005">
    <property type="protein sequence ID" value="MFC6424956.1"/>
    <property type="molecule type" value="Genomic_DNA"/>
</dbReference>
<keyword evidence="9" id="KW-1185">Reference proteome</keyword>
<name>A0ABW1XBV0_9CELL</name>
<comment type="similarity">
    <text evidence="1">Belongs to the sigma-70 factor family. ECF subfamily.</text>
</comment>
<protein>
    <submittedName>
        <fullName evidence="8">SigE family RNA polymerase sigma factor</fullName>
    </submittedName>
</protein>
<dbReference type="Gene3D" id="1.10.1740.10">
    <property type="match status" value="1"/>
</dbReference>
<organism evidence="8 9">
    <name type="scientific">Oerskovia paurometabola</name>
    <dbReference type="NCBI Taxonomy" id="162170"/>
    <lineage>
        <taxon>Bacteria</taxon>
        <taxon>Bacillati</taxon>
        <taxon>Actinomycetota</taxon>
        <taxon>Actinomycetes</taxon>
        <taxon>Micrococcales</taxon>
        <taxon>Cellulomonadaceae</taxon>
        <taxon>Oerskovia</taxon>
    </lineage>
</organism>
<comment type="caution">
    <text evidence="8">The sequence shown here is derived from an EMBL/GenBank/DDBJ whole genome shotgun (WGS) entry which is preliminary data.</text>
</comment>